<keyword evidence="2" id="KW-1185">Reference proteome</keyword>
<protein>
    <submittedName>
        <fullName evidence="1">Uncharacterized protein</fullName>
    </submittedName>
</protein>
<accession>A0A0J0XZ90</accession>
<name>A0A0J0XZ90_9TREE</name>
<reference evidence="1 2" key="1">
    <citation type="submission" date="2015-03" db="EMBL/GenBank/DDBJ databases">
        <title>Genomics and transcriptomics of the oil-accumulating basidiomycete yeast T. oleaginosus allow insights into substrate utilization and the diverse evolutionary trajectories of mating systems in fungi.</title>
        <authorList>
            <consortium name="DOE Joint Genome Institute"/>
            <person name="Kourist R."/>
            <person name="Kracht O."/>
            <person name="Bracharz F."/>
            <person name="Lipzen A."/>
            <person name="Nolan M."/>
            <person name="Ohm R."/>
            <person name="Grigoriev I."/>
            <person name="Sun S."/>
            <person name="Heitman J."/>
            <person name="Bruck T."/>
            <person name="Nowrousian M."/>
        </authorList>
    </citation>
    <scope>NUCLEOTIDE SEQUENCE [LARGE SCALE GENOMIC DNA]</scope>
    <source>
        <strain evidence="1 2">IBC0246</strain>
    </source>
</reference>
<dbReference type="RefSeq" id="XP_018282871.1">
    <property type="nucleotide sequence ID" value="XM_018427560.1"/>
</dbReference>
<dbReference type="EMBL" id="KQ087177">
    <property type="protein sequence ID" value="KLT46380.1"/>
    <property type="molecule type" value="Genomic_DNA"/>
</dbReference>
<sequence length="268" mass="28899">MCPLCLIWAPRPVDVTASYRYAWASTRIRRARSECRRSLTSAVACGQLIRMRPASRRHQTMCMMMELRRLVWDFSLQHERLSRASPYWRLRLAVHARVPVLLVSVVALGVVRVVSALEARAVVGVVEEVDAEVGEAAGAALGKLHVEDLEIALRLGLGLAVGDCVSEYPGSTPCPDSLDGAQSSVAPTHLRGCSSSVIGRTSGKGSTGGDAGHLLLCWLRGHMHHGCGGWSLKNHEGESRHTAVMCAFSAPTCKRVVGAGGRPTVHCF</sequence>
<evidence type="ECO:0000313" key="1">
    <source>
        <dbReference type="EMBL" id="KLT46380.1"/>
    </source>
</evidence>
<dbReference type="GeneID" id="28988163"/>
<gene>
    <name evidence="1" type="ORF">CC85DRAFT_978</name>
</gene>
<proteinExistence type="predicted"/>
<dbReference type="Proteomes" id="UP000053611">
    <property type="component" value="Unassembled WGS sequence"/>
</dbReference>
<evidence type="ECO:0000313" key="2">
    <source>
        <dbReference type="Proteomes" id="UP000053611"/>
    </source>
</evidence>
<organism evidence="1 2">
    <name type="scientific">Cutaneotrichosporon oleaginosum</name>
    <dbReference type="NCBI Taxonomy" id="879819"/>
    <lineage>
        <taxon>Eukaryota</taxon>
        <taxon>Fungi</taxon>
        <taxon>Dikarya</taxon>
        <taxon>Basidiomycota</taxon>
        <taxon>Agaricomycotina</taxon>
        <taxon>Tremellomycetes</taxon>
        <taxon>Trichosporonales</taxon>
        <taxon>Trichosporonaceae</taxon>
        <taxon>Cutaneotrichosporon</taxon>
    </lineage>
</organism>
<dbReference type="AlphaFoldDB" id="A0A0J0XZ90"/>